<keyword evidence="2" id="KW-0479">Metal-binding</keyword>
<dbReference type="InterPro" id="IPR040442">
    <property type="entry name" value="Pyrv_kinase-like_dom_sf"/>
</dbReference>
<dbReference type="Pfam" id="PF03328">
    <property type="entry name" value="HpcH_HpaI"/>
    <property type="match status" value="1"/>
</dbReference>
<proteinExistence type="predicted"/>
<protein>
    <submittedName>
        <fullName evidence="5">CoA ester lyase</fullName>
    </submittedName>
</protein>
<sequence length="294" mass="31811">MSENYYRSWLFVPGMDERKINKAVTSEADVLLLDLEDAVALSEKDRARKITHEAIISHGEKSRIFVRVNDWATGMTLSDLRAVCVPGLSGILLPMVENSHTVKTVSHHISALEKERDIQPGSIEIMSLIETAAGVLHAAESAQAGGRLTVMMPGAGDLTQDLGIPTSNVGHHVLNAKIQVALASRAGGLQAPVDTAFFDITDDEGYRADCEQAKSLGFQGKAAIHPRQVKIANEVFSPSEAEIVEAKKIVDAFREAERQGLGAITVDNKLVDYAMVKTSDKLLSKARTLGLLTE</sequence>
<dbReference type="GO" id="GO:0016829">
    <property type="term" value="F:lyase activity"/>
    <property type="evidence" value="ECO:0007669"/>
    <property type="project" value="UniProtKB-KW"/>
</dbReference>
<evidence type="ECO:0000259" key="4">
    <source>
        <dbReference type="Pfam" id="PF03328"/>
    </source>
</evidence>
<evidence type="ECO:0000256" key="1">
    <source>
        <dbReference type="ARBA" id="ARBA00001946"/>
    </source>
</evidence>
<dbReference type="PANTHER" id="PTHR32308:SF0">
    <property type="entry name" value="HPCH_HPAI ALDOLASE_CITRATE LYASE DOMAIN-CONTAINING PROTEIN"/>
    <property type="match status" value="1"/>
</dbReference>
<gene>
    <name evidence="5" type="ORF">QC821_19560</name>
</gene>
<dbReference type="InterPro" id="IPR005000">
    <property type="entry name" value="Aldolase/citrate-lyase_domain"/>
</dbReference>
<evidence type="ECO:0000256" key="3">
    <source>
        <dbReference type="ARBA" id="ARBA00022842"/>
    </source>
</evidence>
<evidence type="ECO:0000313" key="6">
    <source>
        <dbReference type="Proteomes" id="UP001251374"/>
    </source>
</evidence>
<name>A0ABU1HKA3_9GAMM</name>
<comment type="caution">
    <text evidence="5">The sequence shown here is derived from an EMBL/GenBank/DDBJ whole genome shotgun (WGS) entry which is preliminary data.</text>
</comment>
<dbReference type="SUPFAM" id="SSF51621">
    <property type="entry name" value="Phosphoenolpyruvate/pyruvate domain"/>
    <property type="match status" value="1"/>
</dbReference>
<dbReference type="Gene3D" id="3.20.20.60">
    <property type="entry name" value="Phosphoenolpyruvate-binding domains"/>
    <property type="match status" value="1"/>
</dbReference>
<dbReference type="RefSeq" id="WP_309724867.1">
    <property type="nucleotide sequence ID" value="NZ_JARWAM010000019.1"/>
</dbReference>
<evidence type="ECO:0000313" key="5">
    <source>
        <dbReference type="EMBL" id="MDR5907478.1"/>
    </source>
</evidence>
<organism evidence="5 6">
    <name type="scientific">Franzmannia qiaohouensis</name>
    <dbReference type="NCBI Taxonomy" id="1329370"/>
    <lineage>
        <taxon>Bacteria</taxon>
        <taxon>Pseudomonadati</taxon>
        <taxon>Pseudomonadota</taxon>
        <taxon>Gammaproteobacteria</taxon>
        <taxon>Oceanospirillales</taxon>
        <taxon>Halomonadaceae</taxon>
        <taxon>Franzmannia</taxon>
    </lineage>
</organism>
<feature type="domain" description="HpcH/HpaI aldolase/citrate lyase" evidence="4">
    <location>
        <begin position="7"/>
        <end position="226"/>
    </location>
</feature>
<dbReference type="Proteomes" id="UP001251374">
    <property type="component" value="Unassembled WGS sequence"/>
</dbReference>
<keyword evidence="5" id="KW-0456">Lyase</keyword>
<dbReference type="PIRSF" id="PIRSF015582">
    <property type="entry name" value="Cit_lyase_B"/>
    <property type="match status" value="1"/>
</dbReference>
<evidence type="ECO:0000256" key="2">
    <source>
        <dbReference type="ARBA" id="ARBA00022723"/>
    </source>
</evidence>
<dbReference type="PANTHER" id="PTHR32308">
    <property type="entry name" value="LYASE BETA SUBUNIT, PUTATIVE (AFU_ORTHOLOGUE AFUA_4G13030)-RELATED"/>
    <property type="match status" value="1"/>
</dbReference>
<comment type="cofactor">
    <cofactor evidence="1">
        <name>Mg(2+)</name>
        <dbReference type="ChEBI" id="CHEBI:18420"/>
    </cofactor>
</comment>
<dbReference type="InterPro" id="IPR015813">
    <property type="entry name" value="Pyrv/PenolPyrv_kinase-like_dom"/>
</dbReference>
<dbReference type="EMBL" id="JARWAM010000019">
    <property type="protein sequence ID" value="MDR5907478.1"/>
    <property type="molecule type" value="Genomic_DNA"/>
</dbReference>
<keyword evidence="3" id="KW-0460">Magnesium</keyword>
<reference evidence="5 6" key="1">
    <citation type="submission" date="2023-04" db="EMBL/GenBank/DDBJ databases">
        <title>A long-awaited taxogenomic arrangement of the family Halomonadaceae.</title>
        <authorList>
            <person name="De La Haba R."/>
            <person name="Chuvochina M."/>
            <person name="Wittouck S."/>
            <person name="Arahal D.R."/>
            <person name="Sanchez-Porro C."/>
            <person name="Hugenholtz P."/>
            <person name="Ventosa A."/>
        </authorList>
    </citation>
    <scope>NUCLEOTIDE SEQUENCE [LARGE SCALE GENOMIC DNA]</scope>
    <source>
        <strain evidence="5 6">DSM 26770</strain>
    </source>
</reference>
<dbReference type="InterPro" id="IPR011206">
    <property type="entry name" value="Citrate_lyase_beta/mcl1/mcl2"/>
</dbReference>
<accession>A0ABU1HKA3</accession>
<keyword evidence="6" id="KW-1185">Reference proteome</keyword>